<sequence length="153" mass="16948">MAEEKNIYLFVEWIFVSFSVHISQSFVLFVVVNSLVPSPLLLITSRPPARRFSNMNIASSSHLASSSLGKHGLFCIHSRSHFLSLSFSSISLSLSLSLSPSLSLSLSLSPPLSCFLSIFLFLSLFLRQNFRATDYMRDILSPKSTPWVISSAG</sequence>
<evidence type="ECO:0000313" key="2">
    <source>
        <dbReference type="EMBL" id="CAE1230698.1"/>
    </source>
</evidence>
<protein>
    <recommendedName>
        <fullName evidence="4">Transmembrane protein</fullName>
    </recommendedName>
</protein>
<name>A0A812BDC6_ACAPH</name>
<gene>
    <name evidence="2" type="ORF">SPHA_17851</name>
</gene>
<accession>A0A812BDC6</accession>
<keyword evidence="1" id="KW-1133">Transmembrane helix</keyword>
<keyword evidence="1" id="KW-0812">Transmembrane</keyword>
<proteinExistence type="predicted"/>
<dbReference type="Proteomes" id="UP000597762">
    <property type="component" value="Unassembled WGS sequence"/>
</dbReference>
<comment type="caution">
    <text evidence="2">The sequence shown here is derived from an EMBL/GenBank/DDBJ whole genome shotgun (WGS) entry which is preliminary data.</text>
</comment>
<evidence type="ECO:0000313" key="3">
    <source>
        <dbReference type="Proteomes" id="UP000597762"/>
    </source>
</evidence>
<organism evidence="2 3">
    <name type="scientific">Acanthosepion pharaonis</name>
    <name type="common">Pharaoh cuttlefish</name>
    <name type="synonym">Sepia pharaonis</name>
    <dbReference type="NCBI Taxonomy" id="158019"/>
    <lineage>
        <taxon>Eukaryota</taxon>
        <taxon>Metazoa</taxon>
        <taxon>Spiralia</taxon>
        <taxon>Lophotrochozoa</taxon>
        <taxon>Mollusca</taxon>
        <taxon>Cephalopoda</taxon>
        <taxon>Coleoidea</taxon>
        <taxon>Decapodiformes</taxon>
        <taxon>Sepiida</taxon>
        <taxon>Sepiina</taxon>
        <taxon>Sepiidae</taxon>
        <taxon>Acanthosepion</taxon>
    </lineage>
</organism>
<feature type="transmembrane region" description="Helical" evidence="1">
    <location>
        <begin position="108"/>
        <end position="126"/>
    </location>
</feature>
<dbReference type="EMBL" id="CAHIKZ030000638">
    <property type="protein sequence ID" value="CAE1230698.1"/>
    <property type="molecule type" value="Genomic_DNA"/>
</dbReference>
<evidence type="ECO:0000256" key="1">
    <source>
        <dbReference type="SAM" id="Phobius"/>
    </source>
</evidence>
<keyword evidence="3" id="KW-1185">Reference proteome</keyword>
<dbReference type="AlphaFoldDB" id="A0A812BDC6"/>
<evidence type="ECO:0008006" key="4">
    <source>
        <dbReference type="Google" id="ProtNLM"/>
    </source>
</evidence>
<keyword evidence="1" id="KW-0472">Membrane</keyword>
<reference evidence="2" key="1">
    <citation type="submission" date="2021-01" db="EMBL/GenBank/DDBJ databases">
        <authorList>
            <person name="Li R."/>
            <person name="Bekaert M."/>
        </authorList>
    </citation>
    <scope>NUCLEOTIDE SEQUENCE</scope>
    <source>
        <strain evidence="2">Farmed</strain>
    </source>
</reference>